<dbReference type="RefSeq" id="WP_163299239.1">
    <property type="nucleotide sequence ID" value="NZ_JAAGRR010000122.1"/>
</dbReference>
<dbReference type="PANTHER" id="PTHR11712:SF336">
    <property type="entry name" value="3-OXOACYL-[ACYL-CARRIER-PROTEIN] SYNTHASE, MITOCHONDRIAL"/>
    <property type="match status" value="1"/>
</dbReference>
<dbReference type="Pfam" id="PF00109">
    <property type="entry name" value="ketoacyl-synt"/>
    <property type="match status" value="2"/>
</dbReference>
<dbReference type="SUPFAM" id="SSF53901">
    <property type="entry name" value="Thiolase-like"/>
    <property type="match status" value="3"/>
</dbReference>
<protein>
    <recommendedName>
        <fullName evidence="3">Ketosynthase family 3 (KS3) domain-containing protein</fullName>
    </recommendedName>
</protein>
<feature type="non-terminal residue" evidence="4">
    <location>
        <position position="632"/>
    </location>
</feature>
<organism evidence="4 5">
    <name type="scientific">Dissulfurirhabdus thermomarina</name>
    <dbReference type="NCBI Taxonomy" id="1765737"/>
    <lineage>
        <taxon>Bacteria</taxon>
        <taxon>Deltaproteobacteria</taxon>
        <taxon>Dissulfurirhabdaceae</taxon>
        <taxon>Dissulfurirhabdus</taxon>
    </lineage>
</organism>
<feature type="domain" description="Ketosynthase family 3 (KS3)" evidence="3">
    <location>
        <begin position="11"/>
        <end position="406"/>
    </location>
</feature>
<dbReference type="CDD" id="cd00834">
    <property type="entry name" value="KAS_I_II"/>
    <property type="match status" value="1"/>
</dbReference>
<dbReference type="GO" id="GO:0006633">
    <property type="term" value="P:fatty acid biosynthetic process"/>
    <property type="evidence" value="ECO:0007669"/>
    <property type="project" value="TreeGrafter"/>
</dbReference>
<dbReference type="InterPro" id="IPR014031">
    <property type="entry name" value="Ketoacyl_synth_C"/>
</dbReference>
<dbReference type="AlphaFoldDB" id="A0A6N9TSR8"/>
<gene>
    <name evidence="4" type="ORF">G3N55_09755</name>
</gene>
<name>A0A6N9TSR8_DISTH</name>
<dbReference type="InterPro" id="IPR016039">
    <property type="entry name" value="Thiolase-like"/>
</dbReference>
<comment type="caution">
    <text evidence="4">The sequence shown here is derived from an EMBL/GenBank/DDBJ whole genome shotgun (WGS) entry which is preliminary data.</text>
</comment>
<dbReference type="PROSITE" id="PS52004">
    <property type="entry name" value="KS3_2"/>
    <property type="match status" value="1"/>
</dbReference>
<dbReference type="InterPro" id="IPR014030">
    <property type="entry name" value="Ketoacyl_synth_N"/>
</dbReference>
<evidence type="ECO:0000256" key="2">
    <source>
        <dbReference type="ARBA" id="ARBA00022679"/>
    </source>
</evidence>
<accession>A0A6N9TSR8</accession>
<comment type="similarity">
    <text evidence="1">Belongs to the thiolase-like superfamily. Beta-ketoacyl-ACP synthases family.</text>
</comment>
<dbReference type="InterPro" id="IPR000794">
    <property type="entry name" value="Beta-ketoacyl_synthase"/>
</dbReference>
<keyword evidence="2" id="KW-0808">Transferase</keyword>
<dbReference type="GO" id="GO:0004315">
    <property type="term" value="F:3-oxoacyl-[acyl-carrier-protein] synthase activity"/>
    <property type="evidence" value="ECO:0007669"/>
    <property type="project" value="TreeGrafter"/>
</dbReference>
<dbReference type="PANTHER" id="PTHR11712">
    <property type="entry name" value="POLYKETIDE SYNTHASE-RELATED"/>
    <property type="match status" value="1"/>
</dbReference>
<sequence length="632" mass="63986">MSTRGPAGGAGAATVVAGLGAVSPLGAGRAALWAGAAAGRAAFGPIRLFDTTGHRTGAASEVTAPPEPPRRRLPAAELSRADRFALAAAAEALSDAGLLDPETGLAADPDMGIVVGTAAGGILGLEAFFRARFEGRVPEHPRRMLASFALSAVAANLAREFGIRGPRLTTATVCSSSGLALAAAHELLRWGAAARVLVVGAEGLSEVTHAGFNSLRAVAPDRCRPFDRDRRGLVLGEGAGAVVLERRPARPGEVVLRGYGLTTDLHHFTAPEPKGEAVAATLRAALDSAGLGPADVDYVNAHGTGTPLNDAAEARGIAAVLGKVPVSSSKSVFGHALGAASALEALVTARALREETVPPTAGLEAPDPACAGLDLVRGEARRAPLRHALSNSFAFGGSNVALAFSREAGAEAAPASAGRPVITGMGAVSPFGPGVGPLAEALREGRTGLRDLAAFGAEWGGFLGGAVDLEAVKGRVPPARRRHLNRMGLFLEAAVDEALASAGIEPRGLGPVPLVYGSAFGCAGNVHGFFTTLLAEGPRAASPQDFKLSVTNAPAALAAQRLGIHGPVWVFSADEASWEAALHWGCDLVRRGGARRVVVAAAEELGDAILAIHRALGFVAPGPGPGYRLGEG</sequence>
<dbReference type="EMBL" id="JAAGRR010000122">
    <property type="protein sequence ID" value="NDY43123.1"/>
    <property type="molecule type" value="Genomic_DNA"/>
</dbReference>
<proteinExistence type="inferred from homology"/>
<keyword evidence="5" id="KW-1185">Reference proteome</keyword>
<dbReference type="Proteomes" id="UP000469346">
    <property type="component" value="Unassembled WGS sequence"/>
</dbReference>
<dbReference type="Pfam" id="PF02801">
    <property type="entry name" value="Ketoacyl-synt_C"/>
    <property type="match status" value="1"/>
</dbReference>
<dbReference type="SMART" id="SM00825">
    <property type="entry name" value="PKS_KS"/>
    <property type="match status" value="1"/>
</dbReference>
<evidence type="ECO:0000313" key="5">
    <source>
        <dbReference type="Proteomes" id="UP000469346"/>
    </source>
</evidence>
<evidence type="ECO:0000313" key="4">
    <source>
        <dbReference type="EMBL" id="NDY43123.1"/>
    </source>
</evidence>
<evidence type="ECO:0000256" key="1">
    <source>
        <dbReference type="ARBA" id="ARBA00008467"/>
    </source>
</evidence>
<dbReference type="InterPro" id="IPR020841">
    <property type="entry name" value="PKS_Beta-ketoAc_synthase_dom"/>
</dbReference>
<evidence type="ECO:0000259" key="3">
    <source>
        <dbReference type="PROSITE" id="PS52004"/>
    </source>
</evidence>
<reference evidence="4 5" key="1">
    <citation type="submission" date="2020-02" db="EMBL/GenBank/DDBJ databases">
        <title>Comparative genomics of sulfur disproportionating microorganisms.</title>
        <authorList>
            <person name="Ward L.M."/>
            <person name="Bertran E."/>
            <person name="Johnston D.T."/>
        </authorList>
    </citation>
    <scope>NUCLEOTIDE SEQUENCE [LARGE SCALE GENOMIC DNA]</scope>
    <source>
        <strain evidence="4 5">DSM 100025</strain>
    </source>
</reference>
<dbReference type="Gene3D" id="3.40.47.10">
    <property type="match status" value="2"/>
</dbReference>